<name>A0A9D4PAW7_DERFA</name>
<organism evidence="3">
    <name type="scientific">Dermatophagoides farinae</name>
    <name type="common">American house dust mite</name>
    <dbReference type="NCBI Taxonomy" id="6954"/>
    <lineage>
        <taxon>Eukaryota</taxon>
        <taxon>Metazoa</taxon>
        <taxon>Ecdysozoa</taxon>
        <taxon>Arthropoda</taxon>
        <taxon>Chelicerata</taxon>
        <taxon>Arachnida</taxon>
        <taxon>Acari</taxon>
        <taxon>Acariformes</taxon>
        <taxon>Sarcoptiformes</taxon>
        <taxon>Astigmata</taxon>
        <taxon>Psoroptidia</taxon>
        <taxon>Analgoidea</taxon>
        <taxon>Pyroglyphidae</taxon>
        <taxon>Dermatophagoidinae</taxon>
        <taxon>Dermatophagoides</taxon>
    </lineage>
</organism>
<evidence type="ECO:0000256" key="2">
    <source>
        <dbReference type="SAM" id="SignalP"/>
    </source>
</evidence>
<dbReference type="Proteomes" id="UP000828236">
    <property type="component" value="Unassembled WGS sequence"/>
</dbReference>
<keyword evidence="2" id="KW-0732">Signal</keyword>
<reference evidence="3" key="2">
    <citation type="journal article" date="2021" name="World Allergy Organ. J.">
        <title>Chromosome-level assembly of Dermatophagoides farinae genome and transcriptome reveals two novel allergens Der f 37 and Der f 39.</title>
        <authorList>
            <person name="Chen J."/>
            <person name="Cai Z."/>
            <person name="Fan D."/>
            <person name="Hu J."/>
            <person name="Hou Y."/>
            <person name="He Y."/>
            <person name="Zhang Z."/>
            <person name="Zhao Z."/>
            <person name="Gao P."/>
            <person name="Hu W."/>
            <person name="Sun J."/>
            <person name="Li J."/>
            <person name="Ji K."/>
        </authorList>
    </citation>
    <scope>NUCLEOTIDE SEQUENCE</scope>
    <source>
        <strain evidence="3">JKM2019</strain>
    </source>
</reference>
<feature type="region of interest" description="Disordered" evidence="1">
    <location>
        <begin position="346"/>
        <end position="408"/>
    </location>
</feature>
<dbReference type="OrthoDB" id="6516877at2759"/>
<reference evidence="3" key="1">
    <citation type="submission" date="2020-06" db="EMBL/GenBank/DDBJ databases">
        <authorList>
            <person name="Ji K."/>
            <person name="Li J."/>
        </authorList>
    </citation>
    <scope>NUCLEOTIDE SEQUENCE</scope>
    <source>
        <strain evidence="3">JKM2019</strain>
        <tissue evidence="3">Whole body</tissue>
    </source>
</reference>
<feature type="compositionally biased region" description="Acidic residues" evidence="1">
    <location>
        <begin position="386"/>
        <end position="405"/>
    </location>
</feature>
<evidence type="ECO:0000313" key="3">
    <source>
        <dbReference type="EMBL" id="KAH7646520.1"/>
    </source>
</evidence>
<dbReference type="AlphaFoldDB" id="A0A9D4PAW7"/>
<protein>
    <submittedName>
        <fullName evidence="3">Uncharacterized protein</fullName>
    </submittedName>
</protein>
<feature type="chain" id="PRO_5039264674" evidence="2">
    <location>
        <begin position="26"/>
        <end position="616"/>
    </location>
</feature>
<evidence type="ECO:0000256" key="1">
    <source>
        <dbReference type="SAM" id="MobiDB-lite"/>
    </source>
</evidence>
<sequence length="616" mass="71388">MLICYITIYLWIINLGSNPVHVADANLLLVATSLFEKLRAKTSKLSHQWLSDHQKRTNYNHRQSKSLTTIPMPIFSDQAIFGPPIIPPIGIPVFEPIHDENRQLQQQQQQQQQIQNDLQMSESSTESTPILSTYQTTLNGLPTTSSSNHLFQLTIPLYIPEDFPTTLLFNSNTDTSNIGTTDSSSSSSSISSSTIYEPFVPLETFDNNPIITAESSFHSPNIQYIPSSSSSTPFEQIGTRLILLDQLLREAIQARQRQQQNNKYKTLATNTKQTSNHHFILNSPKEIFETSENRNQKQLHRPFWLDLVEPRLRNNIPSYQPSYPLYWNDLNIKSKIPSDQLIKNNPKLKDKEKTATTTTTTTTTMATTKANWPYNSRYEPEQIVNNDDDDDEEIDLDEDNDDNDDGDHLKLSETKIKNNTKSNASTAIIGRQIEPGFFNFSDWRPPMLDKTMNNMDDETKQQQQQREARTMDFIPLTDVQQPSSSHLNPIRIINKNDDEKQEKNEKDFIENMLPMEHRKVENKIQYDNGNDSSATDMKQEGKNEYYADKGHFKHGWKNVYHKEEWGEANKYHDIWRYKDWKNRYYNQKEHDENESGKTTSMETTNNNENDDNDDDD</sequence>
<proteinExistence type="predicted"/>
<accession>A0A9D4PAW7</accession>
<feature type="compositionally biased region" description="Low complexity" evidence="1">
    <location>
        <begin position="355"/>
        <end position="368"/>
    </location>
</feature>
<feature type="signal peptide" evidence="2">
    <location>
        <begin position="1"/>
        <end position="25"/>
    </location>
</feature>
<feature type="compositionally biased region" description="Low complexity" evidence="1">
    <location>
        <begin position="103"/>
        <end position="115"/>
    </location>
</feature>
<feature type="compositionally biased region" description="Polar residues" evidence="1">
    <location>
        <begin position="116"/>
        <end position="127"/>
    </location>
</feature>
<feature type="region of interest" description="Disordered" evidence="1">
    <location>
        <begin position="588"/>
        <end position="616"/>
    </location>
</feature>
<comment type="caution">
    <text evidence="3">The sequence shown here is derived from an EMBL/GenBank/DDBJ whole genome shotgun (WGS) entry which is preliminary data.</text>
</comment>
<feature type="region of interest" description="Disordered" evidence="1">
    <location>
        <begin position="102"/>
        <end position="127"/>
    </location>
</feature>
<gene>
    <name evidence="3" type="ORF">HUG17_2058</name>
</gene>
<dbReference type="EMBL" id="SDOV01000001">
    <property type="protein sequence ID" value="KAH7646520.1"/>
    <property type="molecule type" value="Genomic_DNA"/>
</dbReference>